<dbReference type="InterPro" id="IPR003313">
    <property type="entry name" value="AraC-bd"/>
</dbReference>
<dbReference type="KEGG" id="axl:AXY_19350"/>
<reference evidence="5 6" key="1">
    <citation type="submission" date="2011-01" db="EMBL/GenBank/DDBJ databases">
        <title>Whole genome sequence of Amphibacillus xylinus NBRC 15112.</title>
        <authorList>
            <person name="Nakazawa H."/>
            <person name="Katano Y."/>
            <person name="Nakamura S."/>
            <person name="Sasagawa M."/>
            <person name="Fukada J."/>
            <person name="Arai T."/>
            <person name="Sasakura N."/>
            <person name="Mochizuki D."/>
            <person name="Hosoyama A."/>
            <person name="Harada K."/>
            <person name="Horikawa H."/>
            <person name="Kato Y."/>
            <person name="Harada T."/>
            <person name="Sasaki K."/>
            <person name="Sekiguchi M."/>
            <person name="Hodoyama M."/>
            <person name="Nishiko R."/>
            <person name="Narita H."/>
            <person name="Hanamaki A."/>
            <person name="Hata C."/>
            <person name="Konno Y."/>
            <person name="Niimura Y."/>
            <person name="Yamazaki S."/>
            <person name="Fujita N."/>
        </authorList>
    </citation>
    <scope>NUCLEOTIDE SEQUENCE [LARGE SCALE GENOMIC DNA]</scope>
    <source>
        <strain evidence="6">ATCC 51415 / DSM 6626 / JCM 7361 / LMG 17667 / NBRC 15112 / Ep01</strain>
    </source>
</reference>
<dbReference type="OrthoDB" id="185320at2"/>
<name>K0J4B6_AMPXN</name>
<dbReference type="eggNOG" id="COG2207">
    <property type="taxonomic scope" value="Bacteria"/>
</dbReference>
<evidence type="ECO:0000256" key="3">
    <source>
        <dbReference type="ARBA" id="ARBA00023163"/>
    </source>
</evidence>
<dbReference type="SMART" id="SM00342">
    <property type="entry name" value="HTH_ARAC"/>
    <property type="match status" value="1"/>
</dbReference>
<dbReference type="HOGENOM" id="CLU_000445_88_6_9"/>
<dbReference type="AlphaFoldDB" id="K0J4B6"/>
<keyword evidence="3" id="KW-0804">Transcription</keyword>
<dbReference type="InterPro" id="IPR018060">
    <property type="entry name" value="HTH_AraC"/>
</dbReference>
<protein>
    <submittedName>
        <fullName evidence="5">Putative AraC family transcriptional regulator</fullName>
    </submittedName>
</protein>
<dbReference type="EMBL" id="AP012050">
    <property type="protein sequence ID" value="BAM48067.1"/>
    <property type="molecule type" value="Genomic_DNA"/>
</dbReference>
<dbReference type="Pfam" id="PF12833">
    <property type="entry name" value="HTH_18"/>
    <property type="match status" value="1"/>
</dbReference>
<dbReference type="PRINTS" id="PR00032">
    <property type="entry name" value="HTHARAC"/>
</dbReference>
<accession>K0J4B6</accession>
<dbReference type="InterPro" id="IPR037923">
    <property type="entry name" value="HTH-like"/>
</dbReference>
<dbReference type="SUPFAM" id="SSF51215">
    <property type="entry name" value="Regulatory protein AraC"/>
    <property type="match status" value="1"/>
</dbReference>
<evidence type="ECO:0000313" key="6">
    <source>
        <dbReference type="Proteomes" id="UP000006294"/>
    </source>
</evidence>
<dbReference type="Pfam" id="PF02311">
    <property type="entry name" value="AraC_binding"/>
    <property type="match status" value="1"/>
</dbReference>
<keyword evidence="1" id="KW-0805">Transcription regulation</keyword>
<dbReference type="STRING" id="698758.AXY_19350"/>
<dbReference type="PROSITE" id="PS00041">
    <property type="entry name" value="HTH_ARAC_FAMILY_1"/>
    <property type="match status" value="1"/>
</dbReference>
<dbReference type="PANTHER" id="PTHR43280:SF2">
    <property type="entry name" value="HTH-TYPE TRANSCRIPTIONAL REGULATOR EXSA"/>
    <property type="match status" value="1"/>
</dbReference>
<dbReference type="InterPro" id="IPR018062">
    <property type="entry name" value="HTH_AraC-typ_CS"/>
</dbReference>
<dbReference type="PANTHER" id="PTHR43280">
    <property type="entry name" value="ARAC-FAMILY TRANSCRIPTIONAL REGULATOR"/>
    <property type="match status" value="1"/>
</dbReference>
<dbReference type="InterPro" id="IPR020449">
    <property type="entry name" value="Tscrpt_reg_AraC-type_HTH"/>
</dbReference>
<gene>
    <name evidence="5" type="ordered locus">AXY_19350</name>
</gene>
<organism evidence="5 6">
    <name type="scientific">Amphibacillus xylanus (strain ATCC 51415 / DSM 6626 / JCM 7361 / LMG 17667 / NBRC 15112 / Ep01)</name>
    <dbReference type="NCBI Taxonomy" id="698758"/>
    <lineage>
        <taxon>Bacteria</taxon>
        <taxon>Bacillati</taxon>
        <taxon>Bacillota</taxon>
        <taxon>Bacilli</taxon>
        <taxon>Bacillales</taxon>
        <taxon>Bacillaceae</taxon>
        <taxon>Amphibacillus</taxon>
    </lineage>
</organism>
<sequence>MNKKVRYTFSPIEKSLPLYMTSIGYNPQELQFNRPEGLPYYQWLHTARGEGLIQINQEQFILKQGDGVLITPYTSHNYQPNPQESKEWSTMYLTFSGLAIEQIMDALEMNYTFVYHESEKKLFYQMISEILNFIQDSKSEISTINLDLSAKIYSFIIALNKHAIMKNRISRMQTYEKIKPVVEWLEEAFHKNIGLLEISNQAQLSPQYLNKLFHETFNLSPYSFLVQLRIREAKRILLTEKDMTLKEIARMVGFNSVSHFAATFKQREGMTPTQYRQLHQK</sequence>
<dbReference type="RefSeq" id="WP_015010654.1">
    <property type="nucleotide sequence ID" value="NC_018704.1"/>
</dbReference>
<keyword evidence="2" id="KW-0238">DNA-binding</keyword>
<dbReference type="SUPFAM" id="SSF46689">
    <property type="entry name" value="Homeodomain-like"/>
    <property type="match status" value="2"/>
</dbReference>
<evidence type="ECO:0000256" key="1">
    <source>
        <dbReference type="ARBA" id="ARBA00023015"/>
    </source>
</evidence>
<proteinExistence type="predicted"/>
<dbReference type="Gene3D" id="2.60.120.280">
    <property type="entry name" value="Regulatory protein AraC"/>
    <property type="match status" value="1"/>
</dbReference>
<dbReference type="PROSITE" id="PS01124">
    <property type="entry name" value="HTH_ARAC_FAMILY_2"/>
    <property type="match status" value="1"/>
</dbReference>
<dbReference type="InterPro" id="IPR009057">
    <property type="entry name" value="Homeodomain-like_sf"/>
</dbReference>
<evidence type="ECO:0000259" key="4">
    <source>
        <dbReference type="PROSITE" id="PS01124"/>
    </source>
</evidence>
<dbReference type="Gene3D" id="1.10.10.60">
    <property type="entry name" value="Homeodomain-like"/>
    <property type="match status" value="2"/>
</dbReference>
<evidence type="ECO:0000313" key="5">
    <source>
        <dbReference type="EMBL" id="BAM48067.1"/>
    </source>
</evidence>
<keyword evidence="6" id="KW-1185">Reference proteome</keyword>
<evidence type="ECO:0000256" key="2">
    <source>
        <dbReference type="ARBA" id="ARBA00023125"/>
    </source>
</evidence>
<dbReference type="Proteomes" id="UP000006294">
    <property type="component" value="Chromosome"/>
</dbReference>
<dbReference type="GO" id="GO:0003700">
    <property type="term" value="F:DNA-binding transcription factor activity"/>
    <property type="evidence" value="ECO:0007669"/>
    <property type="project" value="InterPro"/>
</dbReference>
<feature type="domain" description="HTH araC/xylS-type" evidence="4">
    <location>
        <begin position="179"/>
        <end position="278"/>
    </location>
</feature>
<dbReference type="GO" id="GO:0043565">
    <property type="term" value="F:sequence-specific DNA binding"/>
    <property type="evidence" value="ECO:0007669"/>
    <property type="project" value="InterPro"/>
</dbReference>